<evidence type="ECO:0000256" key="2">
    <source>
        <dbReference type="ARBA" id="ARBA00022801"/>
    </source>
</evidence>
<dbReference type="GO" id="GO:0004252">
    <property type="term" value="F:serine-type endopeptidase activity"/>
    <property type="evidence" value="ECO:0007669"/>
    <property type="project" value="InterPro"/>
</dbReference>
<comment type="caution">
    <text evidence="5">The sequence shown here is derived from an EMBL/GenBank/DDBJ whole genome shotgun (WGS) entry which is preliminary data.</text>
</comment>
<evidence type="ECO:0000313" key="6">
    <source>
        <dbReference type="Proteomes" id="UP001054945"/>
    </source>
</evidence>
<dbReference type="InterPro" id="IPR009003">
    <property type="entry name" value="Peptidase_S1_PA"/>
</dbReference>
<evidence type="ECO:0000256" key="3">
    <source>
        <dbReference type="ARBA" id="ARBA00022825"/>
    </source>
</evidence>
<proteinExistence type="predicted"/>
<dbReference type="InterPro" id="IPR001254">
    <property type="entry name" value="Trypsin_dom"/>
</dbReference>
<organism evidence="5 6">
    <name type="scientific">Caerostris extrusa</name>
    <name type="common">Bark spider</name>
    <name type="synonym">Caerostris bankana</name>
    <dbReference type="NCBI Taxonomy" id="172846"/>
    <lineage>
        <taxon>Eukaryota</taxon>
        <taxon>Metazoa</taxon>
        <taxon>Ecdysozoa</taxon>
        <taxon>Arthropoda</taxon>
        <taxon>Chelicerata</taxon>
        <taxon>Arachnida</taxon>
        <taxon>Araneae</taxon>
        <taxon>Araneomorphae</taxon>
        <taxon>Entelegynae</taxon>
        <taxon>Araneoidea</taxon>
        <taxon>Araneidae</taxon>
        <taxon>Caerostris</taxon>
    </lineage>
</organism>
<keyword evidence="3" id="KW-0720">Serine protease</keyword>
<dbReference type="SUPFAM" id="SSF50494">
    <property type="entry name" value="Trypsin-like serine proteases"/>
    <property type="match status" value="1"/>
</dbReference>
<sequence length="88" mass="9221">MLTCSQGDSGGPLIQDQNGVTLLIGIVSWGIGCAQPNSPGVYTDMIADSSFLPNQATPTNTLKVKPSHPCRERLSIDLQSSGYAEALS</sequence>
<dbReference type="AlphaFoldDB" id="A0AAV4MHE6"/>
<dbReference type="Pfam" id="PF00089">
    <property type="entry name" value="Trypsin"/>
    <property type="match status" value="1"/>
</dbReference>
<evidence type="ECO:0000256" key="1">
    <source>
        <dbReference type="ARBA" id="ARBA00022670"/>
    </source>
</evidence>
<dbReference type="Gene3D" id="2.40.10.10">
    <property type="entry name" value="Trypsin-like serine proteases"/>
    <property type="match status" value="1"/>
</dbReference>
<evidence type="ECO:0000259" key="4">
    <source>
        <dbReference type="Pfam" id="PF00089"/>
    </source>
</evidence>
<keyword evidence="2" id="KW-0378">Hydrolase</keyword>
<keyword evidence="6" id="KW-1185">Reference proteome</keyword>
<dbReference type="PANTHER" id="PTHR24264">
    <property type="entry name" value="TRYPSIN-RELATED"/>
    <property type="match status" value="1"/>
</dbReference>
<dbReference type="GO" id="GO:0006508">
    <property type="term" value="P:proteolysis"/>
    <property type="evidence" value="ECO:0007669"/>
    <property type="project" value="UniProtKB-KW"/>
</dbReference>
<evidence type="ECO:0000313" key="5">
    <source>
        <dbReference type="EMBL" id="GIX71934.1"/>
    </source>
</evidence>
<dbReference type="Proteomes" id="UP001054945">
    <property type="component" value="Unassembled WGS sequence"/>
</dbReference>
<reference evidence="5 6" key="1">
    <citation type="submission" date="2021-06" db="EMBL/GenBank/DDBJ databases">
        <title>Caerostris extrusa draft genome.</title>
        <authorList>
            <person name="Kono N."/>
            <person name="Arakawa K."/>
        </authorList>
    </citation>
    <scope>NUCLEOTIDE SEQUENCE [LARGE SCALE GENOMIC DNA]</scope>
</reference>
<dbReference type="InterPro" id="IPR043504">
    <property type="entry name" value="Peptidase_S1_PA_chymotrypsin"/>
</dbReference>
<name>A0AAV4MHE6_CAEEX</name>
<dbReference type="InterPro" id="IPR050127">
    <property type="entry name" value="Serine_Proteases_S1"/>
</dbReference>
<dbReference type="GO" id="GO:0005615">
    <property type="term" value="C:extracellular space"/>
    <property type="evidence" value="ECO:0007669"/>
    <property type="project" value="TreeGrafter"/>
</dbReference>
<feature type="domain" description="Peptidase S1" evidence="4">
    <location>
        <begin position="6"/>
        <end position="45"/>
    </location>
</feature>
<accession>A0AAV4MHE6</accession>
<dbReference type="PANTHER" id="PTHR24264:SF83">
    <property type="entry name" value="COMPLEMENT FACTOR I"/>
    <property type="match status" value="1"/>
</dbReference>
<protein>
    <recommendedName>
        <fullName evidence="4">Peptidase S1 domain-containing protein</fullName>
    </recommendedName>
</protein>
<gene>
    <name evidence="5" type="ORF">CEXT_645041</name>
</gene>
<dbReference type="EMBL" id="BPLR01019806">
    <property type="protein sequence ID" value="GIX71934.1"/>
    <property type="molecule type" value="Genomic_DNA"/>
</dbReference>
<keyword evidence="1" id="KW-0645">Protease</keyword>